<organism evidence="4 5">
    <name type="scientific">Algisphaera agarilytica</name>
    <dbReference type="NCBI Taxonomy" id="1385975"/>
    <lineage>
        <taxon>Bacteria</taxon>
        <taxon>Pseudomonadati</taxon>
        <taxon>Planctomycetota</taxon>
        <taxon>Phycisphaerae</taxon>
        <taxon>Phycisphaerales</taxon>
        <taxon>Phycisphaeraceae</taxon>
        <taxon>Algisphaera</taxon>
    </lineage>
</organism>
<evidence type="ECO:0000259" key="2">
    <source>
        <dbReference type="Pfam" id="PF01408"/>
    </source>
</evidence>
<name>A0A7X0H6V9_9BACT</name>
<dbReference type="InterPro" id="IPR055170">
    <property type="entry name" value="GFO_IDH_MocA-like_dom"/>
</dbReference>
<keyword evidence="1" id="KW-0560">Oxidoreductase</keyword>
<evidence type="ECO:0000259" key="3">
    <source>
        <dbReference type="Pfam" id="PF22725"/>
    </source>
</evidence>
<dbReference type="EMBL" id="JACHGY010000001">
    <property type="protein sequence ID" value="MBB6430213.1"/>
    <property type="molecule type" value="Genomic_DNA"/>
</dbReference>
<feature type="domain" description="GFO/IDH/MocA-like oxidoreductase" evidence="3">
    <location>
        <begin position="130"/>
        <end position="267"/>
    </location>
</feature>
<dbReference type="Pfam" id="PF01408">
    <property type="entry name" value="GFO_IDH_MocA"/>
    <property type="match status" value="1"/>
</dbReference>
<comment type="caution">
    <text evidence="4">The sequence shown here is derived from an EMBL/GenBank/DDBJ whole genome shotgun (WGS) entry which is preliminary data.</text>
</comment>
<dbReference type="InterPro" id="IPR036291">
    <property type="entry name" value="NAD(P)-bd_dom_sf"/>
</dbReference>
<dbReference type="SUPFAM" id="SSF51735">
    <property type="entry name" value="NAD(P)-binding Rossmann-fold domains"/>
    <property type="match status" value="1"/>
</dbReference>
<dbReference type="Proteomes" id="UP000541810">
    <property type="component" value="Unassembled WGS sequence"/>
</dbReference>
<dbReference type="GO" id="GO:0000166">
    <property type="term" value="F:nucleotide binding"/>
    <property type="evidence" value="ECO:0007669"/>
    <property type="project" value="InterPro"/>
</dbReference>
<accession>A0A7X0H6V9</accession>
<reference evidence="4 5" key="1">
    <citation type="submission" date="2020-08" db="EMBL/GenBank/DDBJ databases">
        <title>Genomic Encyclopedia of Type Strains, Phase IV (KMG-IV): sequencing the most valuable type-strain genomes for metagenomic binning, comparative biology and taxonomic classification.</title>
        <authorList>
            <person name="Goeker M."/>
        </authorList>
    </citation>
    <scope>NUCLEOTIDE SEQUENCE [LARGE SCALE GENOMIC DNA]</scope>
    <source>
        <strain evidence="4 5">DSM 103725</strain>
    </source>
</reference>
<keyword evidence="5" id="KW-1185">Reference proteome</keyword>
<protein>
    <submittedName>
        <fullName evidence="4">Putative dehydrogenase</fullName>
    </submittedName>
</protein>
<dbReference type="InterPro" id="IPR050463">
    <property type="entry name" value="Gfo/Idh/MocA_oxidrdct_glycsds"/>
</dbReference>
<evidence type="ECO:0000313" key="5">
    <source>
        <dbReference type="Proteomes" id="UP000541810"/>
    </source>
</evidence>
<dbReference type="Pfam" id="PF22725">
    <property type="entry name" value="GFO_IDH_MocA_C3"/>
    <property type="match status" value="1"/>
</dbReference>
<dbReference type="AlphaFoldDB" id="A0A7X0H6V9"/>
<dbReference type="PANTHER" id="PTHR43818:SF11">
    <property type="entry name" value="BCDNA.GH03377"/>
    <property type="match status" value="1"/>
</dbReference>
<dbReference type="PANTHER" id="PTHR43818">
    <property type="entry name" value="BCDNA.GH03377"/>
    <property type="match status" value="1"/>
</dbReference>
<dbReference type="InterPro" id="IPR000683">
    <property type="entry name" value="Gfo/Idh/MocA-like_OxRdtase_N"/>
</dbReference>
<evidence type="ECO:0000256" key="1">
    <source>
        <dbReference type="ARBA" id="ARBA00023002"/>
    </source>
</evidence>
<dbReference type="GO" id="GO:0016491">
    <property type="term" value="F:oxidoreductase activity"/>
    <property type="evidence" value="ECO:0007669"/>
    <property type="project" value="UniProtKB-KW"/>
</dbReference>
<dbReference type="RefSeq" id="WP_184677745.1">
    <property type="nucleotide sequence ID" value="NZ_JACHGY010000001.1"/>
</dbReference>
<dbReference type="SUPFAM" id="SSF55347">
    <property type="entry name" value="Glyceraldehyde-3-phosphate dehydrogenase-like, C-terminal domain"/>
    <property type="match status" value="1"/>
</dbReference>
<sequence>MQPVKIGFIGCGNISSNYLQHAKQFPILDVAALSDLDVSRAQARAEEFGVPKACSVEELLADESIELVVNLTIPAVHAKVSLQIIEAGKHVYTEKPLAVNTDEGKAVLDAAKAKGVRVGNAPDTFLGTSHQACRALIESGAIGKPVAATAFMLCPGHESWHPDPDFYYQPGGGPMFDMGPYYLTALVNMLGPITRVAGEADIQINPRTITSEPKNGTPIDVNTPDHVAGTLRFADGCLGTIVTSFATRFAPYDGTNPITIYGTQGTLKVPDPNGFDGPVFLQKIGDEEYQQVDIQHTHPNGRSLGIADLATAIRTGRDHRANERLAYCVLEAMQGLLDSSADGRFVDLDTNFTKPALIPENLQDGNLDN</sequence>
<dbReference type="Gene3D" id="3.40.50.720">
    <property type="entry name" value="NAD(P)-binding Rossmann-like Domain"/>
    <property type="match status" value="1"/>
</dbReference>
<feature type="domain" description="Gfo/Idh/MocA-like oxidoreductase N-terminal" evidence="2">
    <location>
        <begin position="4"/>
        <end position="119"/>
    </location>
</feature>
<evidence type="ECO:0000313" key="4">
    <source>
        <dbReference type="EMBL" id="MBB6430213.1"/>
    </source>
</evidence>
<gene>
    <name evidence="4" type="ORF">HNQ40_002019</name>
</gene>
<dbReference type="Gene3D" id="3.30.360.10">
    <property type="entry name" value="Dihydrodipicolinate Reductase, domain 2"/>
    <property type="match status" value="1"/>
</dbReference>
<proteinExistence type="predicted"/>